<name>A0AAD9QD42_ACRCE</name>
<dbReference type="PANTHER" id="PTHR24249">
    <property type="entry name" value="HISTAMINE RECEPTOR-RELATED G-PROTEIN COUPLED RECEPTOR"/>
    <property type="match status" value="1"/>
</dbReference>
<dbReference type="InterPro" id="IPR050569">
    <property type="entry name" value="TAAR"/>
</dbReference>
<dbReference type="PANTHER" id="PTHR24249:SF372">
    <property type="entry name" value="G-PROTEIN COUPLED RECEPTORS FAMILY 1 PROFILE DOMAIN-CONTAINING PROTEIN"/>
    <property type="match status" value="1"/>
</dbReference>
<evidence type="ECO:0000256" key="3">
    <source>
        <dbReference type="ARBA" id="ARBA00022692"/>
    </source>
</evidence>
<dbReference type="InterPro" id="IPR017452">
    <property type="entry name" value="GPCR_Rhodpsn_7TM"/>
</dbReference>
<feature type="transmembrane region" description="Helical" evidence="10">
    <location>
        <begin position="441"/>
        <end position="474"/>
    </location>
</feature>
<reference evidence="12" key="2">
    <citation type="journal article" date="2023" name="Science">
        <title>Genomic signatures of disease resistance in endangered staghorn corals.</title>
        <authorList>
            <person name="Vollmer S.V."/>
            <person name="Selwyn J.D."/>
            <person name="Despard B.A."/>
            <person name="Roesel C.L."/>
        </authorList>
    </citation>
    <scope>NUCLEOTIDE SEQUENCE</scope>
    <source>
        <strain evidence="12">K2</strain>
    </source>
</reference>
<evidence type="ECO:0000313" key="12">
    <source>
        <dbReference type="EMBL" id="KAK2559109.1"/>
    </source>
</evidence>
<feature type="transmembrane region" description="Helical" evidence="10">
    <location>
        <begin position="271"/>
        <end position="293"/>
    </location>
</feature>
<comment type="similarity">
    <text evidence="9">Belongs to the G-protein coupled receptor 1 family.</text>
</comment>
<keyword evidence="8 9" id="KW-0807">Transducer</keyword>
<protein>
    <submittedName>
        <fullName evidence="12">Melanocyte-stimulating hormone receptor</fullName>
    </submittedName>
</protein>
<evidence type="ECO:0000256" key="2">
    <source>
        <dbReference type="ARBA" id="ARBA00022475"/>
    </source>
</evidence>
<evidence type="ECO:0000256" key="6">
    <source>
        <dbReference type="ARBA" id="ARBA00023136"/>
    </source>
</evidence>
<dbReference type="InterPro" id="IPR000276">
    <property type="entry name" value="GPCR_Rhodpsn"/>
</dbReference>
<dbReference type="Proteomes" id="UP001249851">
    <property type="component" value="Unassembled WGS sequence"/>
</dbReference>
<keyword evidence="2" id="KW-1003">Cell membrane</keyword>
<evidence type="ECO:0000256" key="7">
    <source>
        <dbReference type="ARBA" id="ARBA00023170"/>
    </source>
</evidence>
<dbReference type="AlphaFoldDB" id="A0AAD9QD42"/>
<keyword evidence="3 9" id="KW-0812">Transmembrane</keyword>
<evidence type="ECO:0000259" key="11">
    <source>
        <dbReference type="PROSITE" id="PS50262"/>
    </source>
</evidence>
<dbReference type="PROSITE" id="PS00237">
    <property type="entry name" value="G_PROTEIN_RECEP_F1_1"/>
    <property type="match status" value="1"/>
</dbReference>
<feature type="transmembrane region" description="Helical" evidence="10">
    <location>
        <begin position="184"/>
        <end position="205"/>
    </location>
</feature>
<reference evidence="12" key="1">
    <citation type="journal article" date="2023" name="G3 (Bethesda)">
        <title>Whole genome assembly and annotation of the endangered Caribbean coral Acropora cervicornis.</title>
        <authorList>
            <person name="Selwyn J.D."/>
            <person name="Vollmer S.V."/>
        </authorList>
    </citation>
    <scope>NUCLEOTIDE SEQUENCE</scope>
    <source>
        <strain evidence="12">K2</strain>
    </source>
</reference>
<dbReference type="GO" id="GO:0004930">
    <property type="term" value="F:G protein-coupled receptor activity"/>
    <property type="evidence" value="ECO:0007669"/>
    <property type="project" value="UniProtKB-KW"/>
</dbReference>
<dbReference type="EMBL" id="JARQWQ010000041">
    <property type="protein sequence ID" value="KAK2559109.1"/>
    <property type="molecule type" value="Genomic_DNA"/>
</dbReference>
<feature type="domain" description="G-protein coupled receptors family 1 profile" evidence="11">
    <location>
        <begin position="46"/>
        <end position="291"/>
    </location>
</feature>
<evidence type="ECO:0000256" key="8">
    <source>
        <dbReference type="ARBA" id="ARBA00023224"/>
    </source>
</evidence>
<dbReference type="PROSITE" id="PS50262">
    <property type="entry name" value="G_PROTEIN_RECEP_F1_2"/>
    <property type="match status" value="2"/>
</dbReference>
<evidence type="ECO:0000256" key="9">
    <source>
        <dbReference type="RuleBase" id="RU000688"/>
    </source>
</evidence>
<keyword evidence="6 10" id="KW-0472">Membrane</keyword>
<evidence type="ECO:0000313" key="13">
    <source>
        <dbReference type="Proteomes" id="UP001249851"/>
    </source>
</evidence>
<keyword evidence="7 9" id="KW-0675">Receptor</keyword>
<feature type="transmembrane region" description="Helical" evidence="10">
    <location>
        <begin position="157"/>
        <end position="178"/>
    </location>
</feature>
<evidence type="ECO:0000256" key="1">
    <source>
        <dbReference type="ARBA" id="ARBA00004651"/>
    </source>
</evidence>
<accession>A0AAD9QD42</accession>
<organism evidence="12 13">
    <name type="scientific">Acropora cervicornis</name>
    <name type="common">Staghorn coral</name>
    <dbReference type="NCBI Taxonomy" id="6130"/>
    <lineage>
        <taxon>Eukaryota</taxon>
        <taxon>Metazoa</taxon>
        <taxon>Cnidaria</taxon>
        <taxon>Anthozoa</taxon>
        <taxon>Hexacorallia</taxon>
        <taxon>Scleractinia</taxon>
        <taxon>Astrocoeniina</taxon>
        <taxon>Acroporidae</taxon>
        <taxon>Acropora</taxon>
    </lineage>
</organism>
<sequence>MSGEVMGAEFCRRRLGSMERLVDLHGTFILAMSVFNIIFAIVAALGNLLLIFALWKASSISTVVRKLFLNLAISDHAVGIFPQLMYGIIRATMLNMAAEKENNSDILCSSRMLIVCYFFLFLLACSSFLTVSAIAVDRFLGIYLHMRYQELVTPKRVCLILVFLWFLSFGTAFLYISLSNLNRAVVAAMILFGSSVTSLAYIYIFKVVRYHRVHMHNQLRFSNSEARQTFREKKSLFTGFVVYIVFLVLRFPHFCVVILRLSPRFEASFLVVNHLTLFITLLNSSLNPVIYCWRYREIREKTKNIIRKLFDQEIVDDRMCNQRLKELHQVVELYPGFVLTFSGLHLVFSVLATTGNILVIQALWKALSFPSNLKILFLSLAVTDLAIGLIPQPMLGIIFLLMAAMKEDGNFCPNRIQCQFEGPNVQTENLLREKKSAFSSLFVYIVLVMCYLPNLCTQIIILLATGAGITGILITEHVSLFLLLLNSSLNPVIYCWRCREIRIVLKNKISNILHFGSSN</sequence>
<feature type="domain" description="G-protein coupled receptors family 1 profile" evidence="11">
    <location>
        <begin position="320"/>
        <end position="494"/>
    </location>
</feature>
<dbReference type="SUPFAM" id="SSF81321">
    <property type="entry name" value="Family A G protein-coupled receptor-like"/>
    <property type="match status" value="2"/>
</dbReference>
<dbReference type="GO" id="GO:0005886">
    <property type="term" value="C:plasma membrane"/>
    <property type="evidence" value="ECO:0007669"/>
    <property type="project" value="UniProtKB-SubCell"/>
</dbReference>
<keyword evidence="13" id="KW-1185">Reference proteome</keyword>
<comment type="caution">
    <text evidence="12">The sequence shown here is derived from an EMBL/GenBank/DDBJ whole genome shotgun (WGS) entry which is preliminary data.</text>
</comment>
<feature type="transmembrane region" description="Helical" evidence="10">
    <location>
        <begin position="236"/>
        <end position="259"/>
    </location>
</feature>
<feature type="transmembrane region" description="Helical" evidence="10">
    <location>
        <begin position="376"/>
        <end position="401"/>
    </location>
</feature>
<keyword evidence="4 10" id="KW-1133">Transmembrane helix</keyword>
<feature type="transmembrane region" description="Helical" evidence="10">
    <location>
        <begin position="28"/>
        <end position="55"/>
    </location>
</feature>
<comment type="subcellular location">
    <subcellularLocation>
        <location evidence="1">Cell membrane</location>
        <topology evidence="1">Multi-pass membrane protein</topology>
    </subcellularLocation>
</comment>
<dbReference type="Gene3D" id="1.20.1070.10">
    <property type="entry name" value="Rhodopsin 7-helix transmembrane proteins"/>
    <property type="match status" value="2"/>
</dbReference>
<dbReference type="Pfam" id="PF00001">
    <property type="entry name" value="7tm_1"/>
    <property type="match status" value="2"/>
</dbReference>
<dbReference type="PRINTS" id="PR00237">
    <property type="entry name" value="GPCRRHODOPSN"/>
</dbReference>
<feature type="transmembrane region" description="Helical" evidence="10">
    <location>
        <begin position="333"/>
        <end position="364"/>
    </location>
</feature>
<proteinExistence type="inferred from homology"/>
<evidence type="ECO:0000256" key="4">
    <source>
        <dbReference type="ARBA" id="ARBA00022989"/>
    </source>
</evidence>
<feature type="transmembrane region" description="Helical" evidence="10">
    <location>
        <begin position="67"/>
        <end position="89"/>
    </location>
</feature>
<keyword evidence="5 9" id="KW-0297">G-protein coupled receptor</keyword>
<feature type="transmembrane region" description="Helical" evidence="10">
    <location>
        <begin position="109"/>
        <end position="136"/>
    </location>
</feature>
<dbReference type="CDD" id="cd00637">
    <property type="entry name" value="7tm_classA_rhodopsin-like"/>
    <property type="match status" value="1"/>
</dbReference>
<gene>
    <name evidence="12" type="ORF">P5673_018226</name>
</gene>
<evidence type="ECO:0000256" key="10">
    <source>
        <dbReference type="SAM" id="Phobius"/>
    </source>
</evidence>
<evidence type="ECO:0000256" key="5">
    <source>
        <dbReference type="ARBA" id="ARBA00023040"/>
    </source>
</evidence>